<sequence length="93" mass="10743">MGESKKKDDRVGKSSLRFLKLEMNHGLWRKKIAKETPAHFDQNTSARSPWKHRRMLSTLCFIRFGKVFLPGQLRDAKYCNAVVSFVTSEASIK</sequence>
<dbReference type="WBParaSite" id="TMUE_0000000968.1">
    <property type="protein sequence ID" value="TMUE_0000000968.1"/>
    <property type="gene ID" value="WBGene00296888"/>
</dbReference>
<evidence type="ECO:0000313" key="2">
    <source>
        <dbReference type="WBParaSite" id="TMUE_0000000968.1"/>
    </source>
</evidence>
<protein>
    <submittedName>
        <fullName evidence="2">Uncharacterized protein</fullName>
    </submittedName>
</protein>
<dbReference type="AlphaFoldDB" id="A0A5S6Q173"/>
<reference evidence="2" key="1">
    <citation type="submission" date="2019-12" db="UniProtKB">
        <authorList>
            <consortium name="WormBaseParasite"/>
        </authorList>
    </citation>
    <scope>IDENTIFICATION</scope>
</reference>
<dbReference type="Proteomes" id="UP000046395">
    <property type="component" value="Unassembled WGS sequence"/>
</dbReference>
<keyword evidence="1" id="KW-1185">Reference proteome</keyword>
<organism evidence="1 2">
    <name type="scientific">Trichuris muris</name>
    <name type="common">Mouse whipworm</name>
    <dbReference type="NCBI Taxonomy" id="70415"/>
    <lineage>
        <taxon>Eukaryota</taxon>
        <taxon>Metazoa</taxon>
        <taxon>Ecdysozoa</taxon>
        <taxon>Nematoda</taxon>
        <taxon>Enoplea</taxon>
        <taxon>Dorylaimia</taxon>
        <taxon>Trichinellida</taxon>
        <taxon>Trichuridae</taxon>
        <taxon>Trichuris</taxon>
    </lineage>
</organism>
<accession>A0A5S6Q173</accession>
<name>A0A5S6Q173_TRIMR</name>
<evidence type="ECO:0000313" key="1">
    <source>
        <dbReference type="Proteomes" id="UP000046395"/>
    </source>
</evidence>
<proteinExistence type="predicted"/>